<comment type="similarity">
    <text evidence="2 6">Belongs to the class-I pyridoxal-phosphate-dependent aminotransferase family.</text>
</comment>
<dbReference type="PRINTS" id="PR00753">
    <property type="entry name" value="ACCSYNTHASE"/>
</dbReference>
<feature type="domain" description="Aminotransferase class I/classII large" evidence="7">
    <location>
        <begin position="30"/>
        <end position="375"/>
    </location>
</feature>
<dbReference type="InterPro" id="IPR004839">
    <property type="entry name" value="Aminotransferase_I/II_large"/>
</dbReference>
<dbReference type="InterPro" id="IPR050596">
    <property type="entry name" value="AspAT/PAT-like"/>
</dbReference>
<dbReference type="PANTHER" id="PTHR46383">
    <property type="entry name" value="ASPARTATE AMINOTRANSFERASE"/>
    <property type="match status" value="1"/>
</dbReference>
<name>A0A0R2BE90_SECCO</name>
<dbReference type="AlphaFoldDB" id="A0A0R2BE90"/>
<evidence type="ECO:0000256" key="2">
    <source>
        <dbReference type="ARBA" id="ARBA00007441"/>
    </source>
</evidence>
<dbReference type="CDD" id="cd00609">
    <property type="entry name" value="AAT_like"/>
    <property type="match status" value="1"/>
</dbReference>
<gene>
    <name evidence="8" type="ORF">FC82_GL003049</name>
</gene>
<evidence type="ECO:0000256" key="5">
    <source>
        <dbReference type="ARBA" id="ARBA00022898"/>
    </source>
</evidence>
<comment type="caution">
    <text evidence="8">The sequence shown here is derived from an EMBL/GenBank/DDBJ whole genome shotgun (WGS) entry which is preliminary data.</text>
</comment>
<dbReference type="InterPro" id="IPR015421">
    <property type="entry name" value="PyrdxlP-dep_Trfase_major"/>
</dbReference>
<dbReference type="SUPFAM" id="SSF53383">
    <property type="entry name" value="PLP-dependent transferases"/>
    <property type="match status" value="1"/>
</dbReference>
<dbReference type="InterPro" id="IPR004838">
    <property type="entry name" value="NHTrfase_class1_PyrdxlP-BS"/>
</dbReference>
<dbReference type="STRING" id="33960.TY91_02225"/>
<dbReference type="Gene3D" id="3.40.640.10">
    <property type="entry name" value="Type I PLP-dependent aspartate aminotransferase-like (Major domain)"/>
    <property type="match status" value="1"/>
</dbReference>
<evidence type="ECO:0000313" key="8">
    <source>
        <dbReference type="EMBL" id="KRM77678.1"/>
    </source>
</evidence>
<evidence type="ECO:0000313" key="9">
    <source>
        <dbReference type="Proteomes" id="UP000051845"/>
    </source>
</evidence>
<dbReference type="RefSeq" id="WP_056996038.1">
    <property type="nucleotide sequence ID" value="NZ_AYYR01000009.1"/>
</dbReference>
<dbReference type="Gene3D" id="3.90.1150.10">
    <property type="entry name" value="Aspartate Aminotransferase, domain 1"/>
    <property type="match status" value="1"/>
</dbReference>
<evidence type="ECO:0000256" key="1">
    <source>
        <dbReference type="ARBA" id="ARBA00001933"/>
    </source>
</evidence>
<dbReference type="Proteomes" id="UP000051845">
    <property type="component" value="Unassembled WGS sequence"/>
</dbReference>
<organism evidence="8 9">
    <name type="scientific">Secundilactobacillus collinoides DSM 20515 = JCM 1123</name>
    <dbReference type="NCBI Taxonomy" id="1423733"/>
    <lineage>
        <taxon>Bacteria</taxon>
        <taxon>Bacillati</taxon>
        <taxon>Bacillota</taxon>
        <taxon>Bacilli</taxon>
        <taxon>Lactobacillales</taxon>
        <taxon>Lactobacillaceae</taxon>
        <taxon>Secundilactobacillus</taxon>
    </lineage>
</organism>
<keyword evidence="5" id="KW-0663">Pyridoxal phosphate</keyword>
<protein>
    <recommendedName>
        <fullName evidence="6">Aminotransferase</fullName>
        <ecNumber evidence="6">2.6.1.-</ecNumber>
    </recommendedName>
</protein>
<accession>A0A0R2BE90</accession>
<evidence type="ECO:0000256" key="4">
    <source>
        <dbReference type="ARBA" id="ARBA00022679"/>
    </source>
</evidence>
<evidence type="ECO:0000259" key="7">
    <source>
        <dbReference type="Pfam" id="PF00155"/>
    </source>
</evidence>
<dbReference type="GO" id="GO:0006520">
    <property type="term" value="P:amino acid metabolic process"/>
    <property type="evidence" value="ECO:0007669"/>
    <property type="project" value="InterPro"/>
</dbReference>
<dbReference type="PANTHER" id="PTHR46383:SF4">
    <property type="entry name" value="AMINOTRANSFERASE"/>
    <property type="match status" value="1"/>
</dbReference>
<dbReference type="PATRIC" id="fig|1423733.4.peg.3173"/>
<dbReference type="EC" id="2.6.1.-" evidence="6"/>
<dbReference type="GO" id="GO:0030170">
    <property type="term" value="F:pyridoxal phosphate binding"/>
    <property type="evidence" value="ECO:0007669"/>
    <property type="project" value="InterPro"/>
</dbReference>
<reference evidence="8 9" key="1">
    <citation type="journal article" date="2015" name="Genome Announc.">
        <title>Expanding the biotechnology potential of lactobacilli through comparative genomics of 213 strains and associated genera.</title>
        <authorList>
            <person name="Sun Z."/>
            <person name="Harris H.M."/>
            <person name="McCann A."/>
            <person name="Guo C."/>
            <person name="Argimon S."/>
            <person name="Zhang W."/>
            <person name="Yang X."/>
            <person name="Jeffery I.B."/>
            <person name="Cooney J.C."/>
            <person name="Kagawa T.F."/>
            <person name="Liu W."/>
            <person name="Song Y."/>
            <person name="Salvetti E."/>
            <person name="Wrobel A."/>
            <person name="Rasinkangas P."/>
            <person name="Parkhill J."/>
            <person name="Rea M.C."/>
            <person name="O'Sullivan O."/>
            <person name="Ritari J."/>
            <person name="Douillard F.P."/>
            <person name="Paul Ross R."/>
            <person name="Yang R."/>
            <person name="Briner A.E."/>
            <person name="Felis G.E."/>
            <person name="de Vos W.M."/>
            <person name="Barrangou R."/>
            <person name="Klaenhammer T.R."/>
            <person name="Caufield P.W."/>
            <person name="Cui Y."/>
            <person name="Zhang H."/>
            <person name="O'Toole P.W."/>
        </authorList>
    </citation>
    <scope>NUCLEOTIDE SEQUENCE [LARGE SCALE GENOMIC DNA]</scope>
    <source>
        <strain evidence="8 9">DSM 20515</strain>
    </source>
</reference>
<dbReference type="InterPro" id="IPR015424">
    <property type="entry name" value="PyrdxlP-dep_Trfase"/>
</dbReference>
<evidence type="ECO:0000256" key="6">
    <source>
        <dbReference type="RuleBase" id="RU000481"/>
    </source>
</evidence>
<proteinExistence type="inferred from homology"/>
<dbReference type="GO" id="GO:0008483">
    <property type="term" value="F:transaminase activity"/>
    <property type="evidence" value="ECO:0007669"/>
    <property type="project" value="UniProtKB-KW"/>
</dbReference>
<keyword evidence="4 6" id="KW-0808">Transferase</keyword>
<comment type="cofactor">
    <cofactor evidence="1 6">
        <name>pyridoxal 5'-phosphate</name>
        <dbReference type="ChEBI" id="CHEBI:597326"/>
    </cofactor>
</comment>
<dbReference type="PROSITE" id="PS00105">
    <property type="entry name" value="AA_TRANSFER_CLASS_1"/>
    <property type="match status" value="1"/>
</dbReference>
<dbReference type="InterPro" id="IPR015422">
    <property type="entry name" value="PyrdxlP-dep_Trfase_small"/>
</dbReference>
<dbReference type="Pfam" id="PF00155">
    <property type="entry name" value="Aminotran_1_2"/>
    <property type="match status" value="1"/>
</dbReference>
<keyword evidence="3 6" id="KW-0032">Aminotransferase</keyword>
<dbReference type="EMBL" id="AYYR01000009">
    <property type="protein sequence ID" value="KRM77678.1"/>
    <property type="molecule type" value="Genomic_DNA"/>
</dbReference>
<evidence type="ECO:0000256" key="3">
    <source>
        <dbReference type="ARBA" id="ARBA00022576"/>
    </source>
</evidence>
<sequence length="391" mass="43006">MDLSKLNQDISNVKPSVLRQFDHDISADPKIVKLTLGEPDFNVPDHIKQAAIKAIDNNESHYPYFWGVQELRDAASSYYHDKFGYNYTSDQIVVSVGATEGLAATFHTLFQPGDAVIIPTPAYPVYKSMSDVNHLQALMIDTRANGCVLTPEQVQQAIDEHPELNIRGVVITDPSNPTGAVYTEEQLHALVPVLRDNEIWVISDEIYGELTYGVKHYTLSKWLSDQTIVINGLSKSHAMTGWRLGFVFGPSGVIDLIAKCHQYQVTAATSIVQYAAIEAMTNGEEDAEAMRVIYEKRCNYLRTALGKLGLDIVKPQGAFYVFVSLPDAWKDDSMAFAKKLAKEQHVGVIPGAPFGDDHAIRISYAASDESIHAAVAGLKAVLEDIGAVPVE</sequence>